<gene>
    <name evidence="8" type="ORF">NMOB1V02_LOCUS12554</name>
</gene>
<protein>
    <recommendedName>
        <fullName evidence="6">Deoxyuridine 5'-triphosphate nucleotidohydrolase</fullName>
        <shortName evidence="6">dUTPase</shortName>
        <ecNumber evidence="6">3.6.1.23</ecNumber>
    </recommendedName>
    <alternativeName>
        <fullName evidence="6">dUTP pyrophosphatase</fullName>
    </alternativeName>
</protein>
<dbReference type="UniPathway" id="UPA00610">
    <property type="reaction ID" value="UER00666"/>
</dbReference>
<dbReference type="GO" id="GO:0003677">
    <property type="term" value="F:DNA binding"/>
    <property type="evidence" value="ECO:0007669"/>
    <property type="project" value="UniProtKB-KW"/>
</dbReference>
<evidence type="ECO:0000256" key="6">
    <source>
        <dbReference type="RuleBase" id="RU367024"/>
    </source>
</evidence>
<dbReference type="SMART" id="SM00475">
    <property type="entry name" value="53EXOc"/>
    <property type="match status" value="1"/>
</dbReference>
<keyword evidence="4 6" id="KW-0546">Nucleotide metabolism</keyword>
<reference evidence="8" key="1">
    <citation type="submission" date="2020-11" db="EMBL/GenBank/DDBJ databases">
        <authorList>
            <person name="Tran Van P."/>
        </authorList>
    </citation>
    <scope>NUCLEOTIDE SEQUENCE</scope>
</reference>
<dbReference type="Pfam" id="PF00692">
    <property type="entry name" value="dUTPase"/>
    <property type="match status" value="1"/>
</dbReference>
<evidence type="ECO:0000259" key="7">
    <source>
        <dbReference type="SMART" id="SM00475"/>
    </source>
</evidence>
<evidence type="ECO:0000256" key="5">
    <source>
        <dbReference type="ARBA" id="ARBA00023125"/>
    </source>
</evidence>
<keyword evidence="5" id="KW-0238">DNA-binding</keyword>
<dbReference type="InterPro" id="IPR020045">
    <property type="entry name" value="DNA_polI_H3TH"/>
</dbReference>
<comment type="similarity">
    <text evidence="2 6">Belongs to the dUTPase family.</text>
</comment>
<dbReference type="EMBL" id="CAJPEX010010626">
    <property type="protein sequence ID" value="CAG0925104.1"/>
    <property type="molecule type" value="Genomic_DNA"/>
</dbReference>
<dbReference type="Gene3D" id="2.70.40.10">
    <property type="match status" value="1"/>
</dbReference>
<dbReference type="GO" id="GO:0000287">
    <property type="term" value="F:magnesium ion binding"/>
    <property type="evidence" value="ECO:0007669"/>
    <property type="project" value="UniProtKB-UniRule"/>
</dbReference>
<dbReference type="Pfam" id="PF01367">
    <property type="entry name" value="5_3_exonuc"/>
    <property type="match status" value="1"/>
</dbReference>
<keyword evidence="9" id="KW-1185">Reference proteome</keyword>
<dbReference type="InterPro" id="IPR008918">
    <property type="entry name" value="HhH2"/>
</dbReference>
<dbReference type="CDD" id="cd07557">
    <property type="entry name" value="trimeric_dUTPase"/>
    <property type="match status" value="1"/>
</dbReference>
<comment type="function">
    <text evidence="6">Involved in nucleotide metabolism via production of dUMP, the immediate precursor of thymidine nucleotides, and decreases the intracellular concentration of dUTP so that uracil cannot be incorporated into DNA.</text>
</comment>
<keyword evidence="6" id="KW-0479">Metal-binding</keyword>
<dbReference type="OrthoDB" id="419889at2759"/>
<dbReference type="Proteomes" id="UP000678499">
    <property type="component" value="Unassembled WGS sequence"/>
</dbReference>
<comment type="pathway">
    <text evidence="1 6">Pyrimidine metabolism; dUMP biosynthesis; dUMP from dCTP (dUTP route): step 2/2.</text>
</comment>
<dbReference type="InterPro" id="IPR002421">
    <property type="entry name" value="5-3_exonuclease"/>
</dbReference>
<dbReference type="InterPro" id="IPR008181">
    <property type="entry name" value="dUTPase"/>
</dbReference>
<comment type="catalytic activity">
    <reaction evidence="6">
        <text>dUTP + H2O = dUMP + diphosphate + H(+)</text>
        <dbReference type="Rhea" id="RHEA:10248"/>
        <dbReference type="ChEBI" id="CHEBI:15377"/>
        <dbReference type="ChEBI" id="CHEBI:15378"/>
        <dbReference type="ChEBI" id="CHEBI:33019"/>
        <dbReference type="ChEBI" id="CHEBI:61555"/>
        <dbReference type="ChEBI" id="CHEBI:246422"/>
        <dbReference type="EC" id="3.6.1.23"/>
    </reaction>
</comment>
<evidence type="ECO:0000313" key="8">
    <source>
        <dbReference type="EMBL" id="CAD7284952.1"/>
    </source>
</evidence>
<dbReference type="CDD" id="cd09899">
    <property type="entry name" value="H3TH_T4-like"/>
    <property type="match status" value="1"/>
</dbReference>
<organism evidence="8">
    <name type="scientific">Notodromas monacha</name>
    <dbReference type="NCBI Taxonomy" id="399045"/>
    <lineage>
        <taxon>Eukaryota</taxon>
        <taxon>Metazoa</taxon>
        <taxon>Ecdysozoa</taxon>
        <taxon>Arthropoda</taxon>
        <taxon>Crustacea</taxon>
        <taxon>Oligostraca</taxon>
        <taxon>Ostracoda</taxon>
        <taxon>Podocopa</taxon>
        <taxon>Podocopida</taxon>
        <taxon>Cypridocopina</taxon>
        <taxon>Cypridoidea</taxon>
        <taxon>Cyprididae</taxon>
        <taxon>Notodromas</taxon>
    </lineage>
</organism>
<evidence type="ECO:0000256" key="4">
    <source>
        <dbReference type="ARBA" id="ARBA00023080"/>
    </source>
</evidence>
<evidence type="ECO:0000256" key="1">
    <source>
        <dbReference type="ARBA" id="ARBA00005142"/>
    </source>
</evidence>
<feature type="non-terminal residue" evidence="8">
    <location>
        <position position="1"/>
    </location>
</feature>
<dbReference type="InterPro" id="IPR029054">
    <property type="entry name" value="dUTPase-like"/>
</dbReference>
<dbReference type="EC" id="3.6.1.23" evidence="6"/>
<accession>A0A7R9C1D4</accession>
<dbReference type="SUPFAM" id="SSF47807">
    <property type="entry name" value="5' to 3' exonuclease, C-terminal subdomain"/>
    <property type="match status" value="1"/>
</dbReference>
<evidence type="ECO:0000256" key="3">
    <source>
        <dbReference type="ARBA" id="ARBA00022801"/>
    </source>
</evidence>
<feature type="domain" description="5'-3' exonuclease" evidence="7">
    <location>
        <begin position="1"/>
        <end position="170"/>
    </location>
</feature>
<dbReference type="InterPro" id="IPR036279">
    <property type="entry name" value="5-3_exonuclease_C_sf"/>
</dbReference>
<dbReference type="SUPFAM" id="SSF88723">
    <property type="entry name" value="PIN domain-like"/>
    <property type="match status" value="1"/>
</dbReference>
<dbReference type="InterPro" id="IPR033704">
    <property type="entry name" value="dUTPase_trimeric"/>
</dbReference>
<comment type="cofactor">
    <cofactor evidence="6">
        <name>Mg(2+)</name>
        <dbReference type="ChEBI" id="CHEBI:18420"/>
    </cofactor>
</comment>
<proteinExistence type="inferred from homology"/>
<dbReference type="InterPro" id="IPR029060">
    <property type="entry name" value="PIN-like_dom_sf"/>
</dbReference>
<dbReference type="GO" id="GO:0046081">
    <property type="term" value="P:dUTP catabolic process"/>
    <property type="evidence" value="ECO:0007669"/>
    <property type="project" value="UniProtKB-UniRule"/>
</dbReference>
<sequence length="300" mass="33522">YPVIRFQGVEADDIAAYIVSKKKSLNFDEIWLVSSDKDWDLLVKPGVSRFSYVTRKEVTNDNWNDHYDWTPEDYISIKCLTGDTGDNVFGVPSIGPKRAASLVAEYGSTWDIIASIPLNGKYKYIQELNKCKDQLMLNYQLMDLVTHCEEAVVTGICNTWTVPTLDCLVQPGAKLPQRAHRTDAGADLFSYEEHEIYPQEQKLVDTGIAIKIPEGFVGLIYNRSSQGKKGITIPHSVGVIDSDYRGNLKVLLKNIGDDPYKISVGDRIAQLVIQRVELFGFKDTWNDTARGTGGFGSTGQ</sequence>
<dbReference type="GO" id="GO:0006226">
    <property type="term" value="P:dUMP biosynthetic process"/>
    <property type="evidence" value="ECO:0007669"/>
    <property type="project" value="UniProtKB-UniRule"/>
</dbReference>
<keyword evidence="6" id="KW-0460">Magnesium</keyword>
<evidence type="ECO:0000256" key="2">
    <source>
        <dbReference type="ARBA" id="ARBA00006581"/>
    </source>
</evidence>
<dbReference type="SMART" id="SM00279">
    <property type="entry name" value="HhH2"/>
    <property type="match status" value="1"/>
</dbReference>
<dbReference type="PANTHER" id="PTHR11241">
    <property type="entry name" value="DEOXYURIDINE 5'-TRIPHOSPHATE NUCLEOTIDOHYDROLASE"/>
    <property type="match status" value="1"/>
</dbReference>
<keyword evidence="3 6" id="KW-0378">Hydrolase</keyword>
<dbReference type="GO" id="GO:0008409">
    <property type="term" value="F:5'-3' exonuclease activity"/>
    <property type="evidence" value="ECO:0007669"/>
    <property type="project" value="InterPro"/>
</dbReference>
<dbReference type="Gene3D" id="3.40.50.1010">
    <property type="entry name" value="5'-nuclease"/>
    <property type="match status" value="1"/>
</dbReference>
<name>A0A7R9C1D4_9CRUS</name>
<dbReference type="SUPFAM" id="SSF51283">
    <property type="entry name" value="dUTPase-like"/>
    <property type="match status" value="1"/>
</dbReference>
<dbReference type="EMBL" id="OA892663">
    <property type="protein sequence ID" value="CAD7284952.1"/>
    <property type="molecule type" value="Genomic_DNA"/>
</dbReference>
<feature type="non-terminal residue" evidence="8">
    <location>
        <position position="300"/>
    </location>
</feature>
<dbReference type="NCBIfam" id="NF001862">
    <property type="entry name" value="PRK00601.1"/>
    <property type="match status" value="1"/>
</dbReference>
<dbReference type="NCBIfam" id="TIGR00576">
    <property type="entry name" value="dut"/>
    <property type="match status" value="1"/>
</dbReference>
<dbReference type="PANTHER" id="PTHR11241:SF0">
    <property type="entry name" value="DEOXYURIDINE 5'-TRIPHOSPHATE NUCLEOTIDOHYDROLASE"/>
    <property type="match status" value="1"/>
</dbReference>
<dbReference type="AlphaFoldDB" id="A0A7R9C1D4"/>
<dbReference type="Gene3D" id="1.10.150.20">
    <property type="entry name" value="5' to 3' exonuclease, C-terminal subdomain"/>
    <property type="match status" value="1"/>
</dbReference>
<dbReference type="GO" id="GO:0004170">
    <property type="term" value="F:dUTP diphosphatase activity"/>
    <property type="evidence" value="ECO:0007669"/>
    <property type="project" value="UniProtKB-UniRule"/>
</dbReference>
<dbReference type="InterPro" id="IPR036157">
    <property type="entry name" value="dUTPase-like_sf"/>
</dbReference>
<evidence type="ECO:0000313" key="9">
    <source>
        <dbReference type="Proteomes" id="UP000678499"/>
    </source>
</evidence>